<dbReference type="Proteomes" id="UP000275232">
    <property type="component" value="Unassembled WGS sequence"/>
</dbReference>
<accession>A0A3N5CTG0</accession>
<reference evidence="1 2" key="1">
    <citation type="submission" date="2018-11" db="EMBL/GenBank/DDBJ databases">
        <title>Erythrobacter spongiae sp. nov., isolated from a marine sponge.</title>
        <authorList>
            <person name="Zhuang L."/>
            <person name="Luo L."/>
        </authorList>
    </citation>
    <scope>NUCLEOTIDE SEQUENCE [LARGE SCALE GENOMIC DNA]</scope>
    <source>
        <strain evidence="1 2">HN-E23</strain>
    </source>
</reference>
<comment type="caution">
    <text evidence="1">The sequence shown here is derived from an EMBL/GenBank/DDBJ whole genome shotgun (WGS) entry which is preliminary data.</text>
</comment>
<sequence>MSKRIVLAVIAVSLALVAGWYWASPYFALRDLRDAARSGDVAALEERVDFPALRENFKRDLRARMASEMAAPEDGEGLGVFGAALGMAMIDPMIDGFLTSEFIGRAIRRGKVERTGDAERRDDAPDLDWDIARSGLDTFSATPDDEGLGNPPSLVFARDGLGWRLVAIHIPGPDNASGQSL</sequence>
<proteinExistence type="predicted"/>
<dbReference type="EMBL" id="RPFZ01000001">
    <property type="protein sequence ID" value="RPF71967.1"/>
    <property type="molecule type" value="Genomic_DNA"/>
</dbReference>
<dbReference type="OrthoDB" id="7406839at2"/>
<gene>
    <name evidence="1" type="ORF">EG799_10340</name>
</gene>
<evidence type="ECO:0000313" key="1">
    <source>
        <dbReference type="EMBL" id="RPF71967.1"/>
    </source>
</evidence>
<dbReference type="Pfam" id="PF11159">
    <property type="entry name" value="DUF2939"/>
    <property type="match status" value="1"/>
</dbReference>
<protein>
    <submittedName>
        <fullName evidence="1">DUF2939 domain-containing protein</fullName>
    </submittedName>
</protein>
<dbReference type="RefSeq" id="WP_123880918.1">
    <property type="nucleotide sequence ID" value="NZ_RPFZ01000001.1"/>
</dbReference>
<organism evidence="1 2">
    <name type="scientific">Aurantiacibacter spongiae</name>
    <dbReference type="NCBI Taxonomy" id="2488860"/>
    <lineage>
        <taxon>Bacteria</taxon>
        <taxon>Pseudomonadati</taxon>
        <taxon>Pseudomonadota</taxon>
        <taxon>Alphaproteobacteria</taxon>
        <taxon>Sphingomonadales</taxon>
        <taxon>Erythrobacteraceae</taxon>
        <taxon>Aurantiacibacter</taxon>
    </lineage>
</organism>
<evidence type="ECO:0000313" key="2">
    <source>
        <dbReference type="Proteomes" id="UP000275232"/>
    </source>
</evidence>
<name>A0A3N5CTG0_9SPHN</name>
<dbReference type="InterPro" id="IPR021330">
    <property type="entry name" value="DUF2939"/>
</dbReference>
<keyword evidence="2" id="KW-1185">Reference proteome</keyword>
<dbReference type="AlphaFoldDB" id="A0A3N5CTG0"/>